<dbReference type="EMBL" id="PQXK01000285">
    <property type="protein sequence ID" value="TGO32839.1"/>
    <property type="molecule type" value="Genomic_DNA"/>
</dbReference>
<dbReference type="InterPro" id="IPR036188">
    <property type="entry name" value="FAD/NAD-bd_sf"/>
</dbReference>
<feature type="region of interest" description="Disordered" evidence="1">
    <location>
        <begin position="58"/>
        <end position="99"/>
    </location>
</feature>
<evidence type="ECO:0000256" key="1">
    <source>
        <dbReference type="SAM" id="MobiDB-lite"/>
    </source>
</evidence>
<organism evidence="2 3">
    <name type="scientific">Botrytis hyacinthi</name>
    <dbReference type="NCBI Taxonomy" id="278943"/>
    <lineage>
        <taxon>Eukaryota</taxon>
        <taxon>Fungi</taxon>
        <taxon>Dikarya</taxon>
        <taxon>Ascomycota</taxon>
        <taxon>Pezizomycotina</taxon>
        <taxon>Leotiomycetes</taxon>
        <taxon>Helotiales</taxon>
        <taxon>Sclerotiniaceae</taxon>
        <taxon>Botrytis</taxon>
    </lineage>
</organism>
<accession>A0A4Z1GCM0</accession>
<name>A0A4Z1GCM0_9HELO</name>
<reference evidence="2 3" key="1">
    <citation type="submission" date="2017-12" db="EMBL/GenBank/DDBJ databases">
        <title>Comparative genomics of Botrytis spp.</title>
        <authorList>
            <person name="Valero-Jimenez C.A."/>
            <person name="Tapia P."/>
            <person name="Veloso J."/>
            <person name="Silva-Moreno E."/>
            <person name="Staats M."/>
            <person name="Valdes J.H."/>
            <person name="Van Kan J.A.L."/>
        </authorList>
    </citation>
    <scope>NUCLEOTIDE SEQUENCE [LARGE SCALE GENOMIC DNA]</scope>
    <source>
        <strain evidence="2 3">Bh0001</strain>
    </source>
</reference>
<evidence type="ECO:0000313" key="2">
    <source>
        <dbReference type="EMBL" id="TGO32839.1"/>
    </source>
</evidence>
<dbReference type="Gene3D" id="3.30.560.10">
    <property type="entry name" value="Glucose Oxidase, domain 3"/>
    <property type="match status" value="1"/>
</dbReference>
<protein>
    <submittedName>
        <fullName evidence="2">Uncharacterized protein</fullName>
    </submittedName>
</protein>
<sequence>MDALAQQDSTAIGEAIGAYMTAKSGPFATGGNFAGGILPVVEFLEESEDDLEVLLKRHGTRDEAQTPFSKSHAEFTGSGDIIGEKTASASSDNEDGADSPEKYLTIASIACMLLHPLSRGKTPISSSNPEIRPQIDLKYLSRSRNSRNSLSPRPLHFQRYSPLLFPHFSNLPEGEITVHLTIFTNLDAVEEYGKKAALSAWHPTSTYAMKPLDKGGVTTVYAVTEKAADLIREDHGIKV</sequence>
<evidence type="ECO:0000313" key="3">
    <source>
        <dbReference type="Proteomes" id="UP000297814"/>
    </source>
</evidence>
<comment type="caution">
    <text evidence="2">The sequence shown here is derived from an EMBL/GenBank/DDBJ whole genome shotgun (WGS) entry which is preliminary data.</text>
</comment>
<dbReference type="Proteomes" id="UP000297814">
    <property type="component" value="Unassembled WGS sequence"/>
</dbReference>
<dbReference type="AlphaFoldDB" id="A0A4Z1GCM0"/>
<keyword evidence="3" id="KW-1185">Reference proteome</keyword>
<dbReference type="Gene3D" id="3.50.50.60">
    <property type="entry name" value="FAD/NAD(P)-binding domain"/>
    <property type="match status" value="1"/>
</dbReference>
<proteinExistence type="predicted"/>
<gene>
    <name evidence="2" type="ORF">BHYA_0285g00080</name>
</gene>
<dbReference type="SUPFAM" id="SSF54373">
    <property type="entry name" value="FAD-linked reductases, C-terminal domain"/>
    <property type="match status" value="1"/>
</dbReference>